<sequence length="827" mass="94860">MIKKLIEPLRKIISSDNIDTFNEAFNSAMQKSEGILHLQEPKIYAMSEESNIASKYNNHYIATKDGNLCAGFAIGGISYSAASINRELELVQSRNRFWSKLDSHIEINIFCKKERLNLSFDSSSNNPYAQEIIKKWESGVVTYKINYYLIISTKSKKLTGYFESKKSKLTSEQIADNLSPENNTTRFEFKAKKLDEICQELKSALGEFNPTQLDSDDIINFYATYSNMQETALRYGYSNITDSYITSDVEFKKDYIIFACNDGQEVLGRFISVKAYETENISSILPTTILRENSDYYLIFHCEALDRKSSIEKVKNTKLYAVGLIQNALEELLQEIKSDREKLLKFSLSILVLSHNGATESEKLQELNTKTNALIAILKAQNLSVAKESFNLKPLYFSFFPSRGNLNARIRTQTSSVVSTLCTFENDILGFKSNRWGDRPVSILRHLSGSPYFFNFHDSEHKSAAGHTLVIGGTGYGKTTLMQFLMLNLFKYDIHIFAMDKLRGMHNFTNYIGGEYHDLELDGFKLNPFSLTDTAENNNFLKSWLCEMGEISKNEHELRNIVGDTLRQIRETQQAEFEHIFTLQDFYDSLQFPNSQDDIKIRFKDYLGGLFDNTQDALNFDKQLAILNMDSILKDKKNAALCALYLFHKIKNISKNSNKGFFIWIDELRDYLNDENMCNAIIESIMEIRKINGVITMGVQNLDFFSNVANADAFIENMANFIIFPTTDERTLQKLEAQLSLTGSEVEFLKSSSKSARQILLKRKEQSAILDVNFARLGEHLKIFSSEAEDVNALLECKKYHPQEWRTMYLKNQKSLLATTPHYLKEK</sequence>
<feature type="domain" description="CagE TrbE VirB component of type IV transporter system central" evidence="4">
    <location>
        <begin position="204"/>
        <end position="409"/>
    </location>
</feature>
<dbReference type="Pfam" id="PF03135">
    <property type="entry name" value="CagE_TrbE_VirB"/>
    <property type="match status" value="1"/>
</dbReference>
<accession>A0A377JLM2</accession>
<name>A0A377JLM2_9HELI</name>
<evidence type="ECO:0000259" key="4">
    <source>
        <dbReference type="Pfam" id="PF03135"/>
    </source>
</evidence>
<dbReference type="InterPro" id="IPR018145">
    <property type="entry name" value="CagE_TrbE_VirB_cntrl_dom"/>
</dbReference>
<keyword evidence="5" id="KW-0378">Hydrolase</keyword>
<dbReference type="RefSeq" id="WP_115012439.1">
    <property type="nucleotide sequence ID" value="NZ_UGHV01000004.1"/>
</dbReference>
<dbReference type="Proteomes" id="UP000254841">
    <property type="component" value="Unassembled WGS sequence"/>
</dbReference>
<dbReference type="PANTHER" id="PTHR30121:SF12">
    <property type="entry name" value="TYPE IV SECRETION SYSTEM PROTEIN CAGE"/>
    <property type="match status" value="1"/>
</dbReference>
<evidence type="ECO:0000256" key="1">
    <source>
        <dbReference type="ARBA" id="ARBA00006512"/>
    </source>
</evidence>
<dbReference type="InterPro" id="IPR027417">
    <property type="entry name" value="P-loop_NTPase"/>
</dbReference>
<evidence type="ECO:0000256" key="2">
    <source>
        <dbReference type="ARBA" id="ARBA00022741"/>
    </source>
</evidence>
<dbReference type="OrthoDB" id="9816422at2"/>
<evidence type="ECO:0000313" key="5">
    <source>
        <dbReference type="EMBL" id="STP06467.1"/>
    </source>
</evidence>
<reference evidence="5 6" key="1">
    <citation type="submission" date="2018-06" db="EMBL/GenBank/DDBJ databases">
        <authorList>
            <consortium name="Pathogen Informatics"/>
            <person name="Doyle S."/>
        </authorList>
    </citation>
    <scope>NUCLEOTIDE SEQUENCE [LARGE SCALE GENOMIC DNA]</scope>
    <source>
        <strain evidence="5 6">NCTC12410</strain>
    </source>
</reference>
<proteinExistence type="inferred from homology"/>
<keyword evidence="3" id="KW-0067">ATP-binding</keyword>
<dbReference type="Gene3D" id="3.40.50.300">
    <property type="entry name" value="P-loop containing nucleotide triphosphate hydrolases"/>
    <property type="match status" value="1"/>
</dbReference>
<keyword evidence="2" id="KW-0547">Nucleotide-binding</keyword>
<dbReference type="SUPFAM" id="SSF52540">
    <property type="entry name" value="P-loop containing nucleoside triphosphate hydrolases"/>
    <property type="match status" value="1"/>
</dbReference>
<evidence type="ECO:0000256" key="3">
    <source>
        <dbReference type="ARBA" id="ARBA00022840"/>
    </source>
</evidence>
<dbReference type="AlphaFoldDB" id="A0A377JLM2"/>
<dbReference type="GO" id="GO:0005524">
    <property type="term" value="F:ATP binding"/>
    <property type="evidence" value="ECO:0007669"/>
    <property type="project" value="UniProtKB-KW"/>
</dbReference>
<evidence type="ECO:0000313" key="6">
    <source>
        <dbReference type="Proteomes" id="UP000254841"/>
    </source>
</evidence>
<dbReference type="InterPro" id="IPR051162">
    <property type="entry name" value="T4SS_component"/>
</dbReference>
<organism evidence="5 6">
    <name type="scientific">Helicobacter canis</name>
    <dbReference type="NCBI Taxonomy" id="29419"/>
    <lineage>
        <taxon>Bacteria</taxon>
        <taxon>Pseudomonadati</taxon>
        <taxon>Campylobacterota</taxon>
        <taxon>Epsilonproteobacteria</taxon>
        <taxon>Campylobacterales</taxon>
        <taxon>Helicobacteraceae</taxon>
        <taxon>Helicobacter</taxon>
    </lineage>
</organism>
<protein>
    <submittedName>
        <fullName evidence="5">ATPase</fullName>
        <ecNumber evidence="5">3.6.1.-</ecNumber>
    </submittedName>
</protein>
<dbReference type="GO" id="GO:0016787">
    <property type="term" value="F:hydrolase activity"/>
    <property type="evidence" value="ECO:0007669"/>
    <property type="project" value="UniProtKB-KW"/>
</dbReference>
<gene>
    <name evidence="5" type="primary">virB4</name>
    <name evidence="5" type="ORF">NCTC12410_02006</name>
</gene>
<dbReference type="EC" id="3.6.1.-" evidence="5"/>
<comment type="similarity">
    <text evidence="1">Belongs to the TrbE/VirB4 family.</text>
</comment>
<dbReference type="EMBL" id="UGHV01000004">
    <property type="protein sequence ID" value="STP06467.1"/>
    <property type="molecule type" value="Genomic_DNA"/>
</dbReference>
<dbReference type="PANTHER" id="PTHR30121">
    <property type="entry name" value="UNCHARACTERIZED PROTEIN YJGR-RELATED"/>
    <property type="match status" value="1"/>
</dbReference>